<dbReference type="PANTHER" id="PTHR33327:SF3">
    <property type="entry name" value="RNA-DIRECTED DNA POLYMERASE"/>
    <property type="match status" value="1"/>
</dbReference>
<comment type="caution">
    <text evidence="1">The sequence shown here is derived from an EMBL/GenBank/DDBJ whole genome shotgun (WGS) entry which is preliminary data.</text>
</comment>
<dbReference type="Proteomes" id="UP000886998">
    <property type="component" value="Unassembled WGS sequence"/>
</dbReference>
<protein>
    <submittedName>
        <fullName evidence="1">Uncharacterized protein</fullName>
    </submittedName>
</protein>
<reference evidence="1" key="1">
    <citation type="submission" date="2020-08" db="EMBL/GenBank/DDBJ databases">
        <title>Multicomponent nature underlies the extraordinary mechanical properties of spider dragline silk.</title>
        <authorList>
            <person name="Kono N."/>
            <person name="Nakamura H."/>
            <person name="Mori M."/>
            <person name="Yoshida Y."/>
            <person name="Ohtoshi R."/>
            <person name="Malay A.D."/>
            <person name="Moran D.A.P."/>
            <person name="Tomita M."/>
            <person name="Numata K."/>
            <person name="Arakawa K."/>
        </authorList>
    </citation>
    <scope>NUCLEOTIDE SEQUENCE</scope>
</reference>
<dbReference type="EMBL" id="BMAV01018342">
    <property type="protein sequence ID" value="GFY70595.1"/>
    <property type="molecule type" value="Genomic_DNA"/>
</dbReference>
<keyword evidence="2" id="KW-1185">Reference proteome</keyword>
<evidence type="ECO:0000313" key="1">
    <source>
        <dbReference type="EMBL" id="GFY70595.1"/>
    </source>
</evidence>
<name>A0A8X7CLZ4_9ARAC</name>
<dbReference type="AlphaFoldDB" id="A0A8X7CLZ4"/>
<evidence type="ECO:0000313" key="2">
    <source>
        <dbReference type="Proteomes" id="UP000886998"/>
    </source>
</evidence>
<accession>A0A8X7CLZ4</accession>
<sequence length="119" mass="13753">MYLIVISALDGSKRFEDISIKLPGSQKYVNVKNTLHSHLTDSEEFCLKKLLAITEKLFDDRQLSELVCHMQTSARSSFSENELKIFWFQRILVLTQTIQTTSQDTFANITNMVYKPISM</sequence>
<gene>
    <name evidence="1" type="ORF">TNIN_253471</name>
</gene>
<dbReference type="PANTHER" id="PTHR33327">
    <property type="entry name" value="ENDONUCLEASE"/>
    <property type="match status" value="1"/>
</dbReference>
<organism evidence="1 2">
    <name type="scientific">Trichonephila inaurata madagascariensis</name>
    <dbReference type="NCBI Taxonomy" id="2747483"/>
    <lineage>
        <taxon>Eukaryota</taxon>
        <taxon>Metazoa</taxon>
        <taxon>Ecdysozoa</taxon>
        <taxon>Arthropoda</taxon>
        <taxon>Chelicerata</taxon>
        <taxon>Arachnida</taxon>
        <taxon>Araneae</taxon>
        <taxon>Araneomorphae</taxon>
        <taxon>Entelegynae</taxon>
        <taxon>Araneoidea</taxon>
        <taxon>Nephilidae</taxon>
        <taxon>Trichonephila</taxon>
        <taxon>Trichonephila inaurata</taxon>
    </lineage>
</organism>
<proteinExistence type="predicted"/>